<accession>A0A6J7F2G0</accession>
<dbReference type="EMBL" id="CAFBLP010000093">
    <property type="protein sequence ID" value="CAB4888941.1"/>
    <property type="molecule type" value="Genomic_DNA"/>
</dbReference>
<organism evidence="1">
    <name type="scientific">freshwater metagenome</name>
    <dbReference type="NCBI Taxonomy" id="449393"/>
    <lineage>
        <taxon>unclassified sequences</taxon>
        <taxon>metagenomes</taxon>
        <taxon>ecological metagenomes</taxon>
    </lineage>
</organism>
<gene>
    <name evidence="1" type="ORF">UFOPK3376_02645</name>
</gene>
<proteinExistence type="predicted"/>
<dbReference type="NCBIfam" id="NF047719">
    <property type="entry name" value="SCO6745_fam_HTH"/>
    <property type="match status" value="1"/>
</dbReference>
<dbReference type="AlphaFoldDB" id="A0A6J7F2G0"/>
<dbReference type="Pfam" id="PF21863">
    <property type="entry name" value="HTH_67"/>
    <property type="match status" value="1"/>
</dbReference>
<protein>
    <submittedName>
        <fullName evidence="1">Unannotated protein</fullName>
    </submittedName>
</protein>
<evidence type="ECO:0000313" key="1">
    <source>
        <dbReference type="EMBL" id="CAB4888941.1"/>
    </source>
</evidence>
<reference evidence="1" key="1">
    <citation type="submission" date="2020-05" db="EMBL/GenBank/DDBJ databases">
        <authorList>
            <person name="Chiriac C."/>
            <person name="Salcher M."/>
            <person name="Ghai R."/>
            <person name="Kavagutti S V."/>
        </authorList>
    </citation>
    <scope>NUCLEOTIDE SEQUENCE</scope>
</reference>
<name>A0A6J7F2G0_9ZZZZ</name>
<dbReference type="InterPro" id="IPR054058">
    <property type="entry name" value="HTH_67"/>
</dbReference>
<sequence>MTYDDIVTAFFTAPTVPVPEPVVPVTPPRRLRDALEPIATHGWWSRPPSDRLAALGLGFFDGYVWGRAAALGTPDASVVVATFGVFEPGLLSAVYHHAVATASRDDVLAARSIGAAESLATICSPSAAAAIADPLLDALTQLDGMGRPLFNALRNLPVPDTAHGRLWRAAELVREHRGDGHLAACVAAGLNAINANILTELWLGYDLGEYSGTRGFNPAQLATAMAGLDQRGWTSGGMLTAAGSAARLELEAVTDASQQQLVTLLGPGIDAIINSAAEISAQIIAARSFPVDPRKRAAG</sequence>